<gene>
    <name evidence="3" type="ORF">NRB56_56410</name>
</gene>
<dbReference type="EMBL" id="WEGI01000012">
    <property type="protein sequence ID" value="MQY30045.1"/>
    <property type="molecule type" value="Genomic_DNA"/>
</dbReference>
<evidence type="ECO:0000313" key="3">
    <source>
        <dbReference type="EMBL" id="MQY30045.1"/>
    </source>
</evidence>
<dbReference type="PANTHER" id="PTHR36933:SF1">
    <property type="entry name" value="SLL0788 PROTEIN"/>
    <property type="match status" value="1"/>
</dbReference>
<keyword evidence="1" id="KW-0812">Transmembrane</keyword>
<keyword evidence="1" id="KW-0472">Membrane</keyword>
<dbReference type="AlphaFoldDB" id="A0A7K0DWE0"/>
<reference evidence="3 4" key="1">
    <citation type="submission" date="2019-10" db="EMBL/GenBank/DDBJ databases">
        <title>Nocardia macrotermitis sp. nov. and Nocardia aurantia sp. nov., isolated from the gut of fungus growing-termite Macrotermes natalensis.</title>
        <authorList>
            <person name="Benndorf R."/>
            <person name="Schwitalla J."/>
            <person name="Martin K."/>
            <person name="De Beer W."/>
            <person name="Kaster A.-K."/>
            <person name="Vollmers J."/>
            <person name="Poulsen M."/>
            <person name="Beemelmanns C."/>
        </authorList>
    </citation>
    <scope>NUCLEOTIDE SEQUENCE [LARGE SCALE GENOMIC DNA]</scope>
    <source>
        <strain evidence="3 4">RB56</strain>
    </source>
</reference>
<sequence>MTDDVTTAAPGHPAGRQRTALLILAATGLLLAGFAIGLIARIPLQDKGDDAAPSAVDVGFCQDMSVHHTQAVQMAAFELSGGSDPDVKRLAYDIVTTQQNQVGRMQGWLQLWSKPLLGNGQYMSWMSEPMSEHDHGASHTMSGPVATMPGMASDQEMEKLRTSTGAAEDTLFLQLMLRHHQGGVPMIDYGMNHAVTDAVRTLAGSMSAGQTSEMQLISGMLTARGATPLPMS</sequence>
<feature type="domain" description="DUF305" evidence="2">
    <location>
        <begin position="57"/>
        <end position="221"/>
    </location>
</feature>
<organism evidence="3 4">
    <name type="scientific">Nocardia aurantia</name>
    <dbReference type="NCBI Taxonomy" id="2585199"/>
    <lineage>
        <taxon>Bacteria</taxon>
        <taxon>Bacillati</taxon>
        <taxon>Actinomycetota</taxon>
        <taxon>Actinomycetes</taxon>
        <taxon>Mycobacteriales</taxon>
        <taxon>Nocardiaceae</taxon>
        <taxon>Nocardia</taxon>
    </lineage>
</organism>
<evidence type="ECO:0000256" key="1">
    <source>
        <dbReference type="SAM" id="Phobius"/>
    </source>
</evidence>
<keyword evidence="4" id="KW-1185">Reference proteome</keyword>
<accession>A0A7K0DWE0</accession>
<dbReference type="Proteomes" id="UP000431401">
    <property type="component" value="Unassembled WGS sequence"/>
</dbReference>
<proteinExistence type="predicted"/>
<dbReference type="PANTHER" id="PTHR36933">
    <property type="entry name" value="SLL0788 PROTEIN"/>
    <property type="match status" value="1"/>
</dbReference>
<dbReference type="OrthoDB" id="26872at2"/>
<dbReference type="Gene3D" id="1.20.1260.10">
    <property type="match status" value="1"/>
</dbReference>
<dbReference type="InterPro" id="IPR005183">
    <property type="entry name" value="DUF305_CopM-like"/>
</dbReference>
<evidence type="ECO:0000259" key="2">
    <source>
        <dbReference type="Pfam" id="PF03713"/>
    </source>
</evidence>
<keyword evidence="1" id="KW-1133">Transmembrane helix</keyword>
<evidence type="ECO:0000313" key="4">
    <source>
        <dbReference type="Proteomes" id="UP000431401"/>
    </source>
</evidence>
<comment type="caution">
    <text evidence="3">The sequence shown here is derived from an EMBL/GenBank/DDBJ whole genome shotgun (WGS) entry which is preliminary data.</text>
</comment>
<name>A0A7K0DWE0_9NOCA</name>
<protein>
    <recommendedName>
        <fullName evidence="2">DUF305 domain-containing protein</fullName>
    </recommendedName>
</protein>
<dbReference type="Pfam" id="PF03713">
    <property type="entry name" value="DUF305"/>
    <property type="match status" value="1"/>
</dbReference>
<feature type="transmembrane region" description="Helical" evidence="1">
    <location>
        <begin position="20"/>
        <end position="40"/>
    </location>
</feature>
<dbReference type="InterPro" id="IPR012347">
    <property type="entry name" value="Ferritin-like"/>
</dbReference>
<dbReference type="RefSeq" id="WP_153347294.1">
    <property type="nucleotide sequence ID" value="NZ_WEGI01000012.1"/>
</dbReference>